<dbReference type="InterPro" id="IPR002347">
    <property type="entry name" value="SDR_fam"/>
</dbReference>
<dbReference type="PANTHER" id="PTHR44147">
    <property type="entry name" value="DEHYDROGENASE/REDUCTASE SDR FAMILY MEMBER 1"/>
    <property type="match status" value="1"/>
</dbReference>
<dbReference type="InterPro" id="IPR036291">
    <property type="entry name" value="NAD(P)-bd_dom_sf"/>
</dbReference>
<evidence type="ECO:0000313" key="2">
    <source>
        <dbReference type="Proteomes" id="UP001139157"/>
    </source>
</evidence>
<sequence length="310" mass="33469">MTDTVNGWQRPDLAGKVAIVTGASRGVGRGIALALGDAGAKVYVTGRSRRGEETTEGLPGTIDDTADEVTARGGIGVAVRCDHTVDADTERLFEQVAATDGRLDLLVNNAWAGYERWPEAKFDAPFWKQPAWRWELFAGSLSGQFVASRLAAPLMIPNRSGLIVNISFTDGDVYLGQTAYDVCKSASDRMVVGMAYELRKHNVGAVALHPGFVRTERVEAAWDLLGEGPAQVVHSPEYVGRAIAHLIADPELIEVSGQRLAVGDLAVRYGFTDIDGRQIPPFRLEGRITLAARMERLNRVVAAGRTEAAK</sequence>
<dbReference type="SUPFAM" id="SSF51735">
    <property type="entry name" value="NAD(P)-binding Rossmann-fold domains"/>
    <property type="match status" value="1"/>
</dbReference>
<dbReference type="PANTHER" id="PTHR44147:SF2">
    <property type="entry name" value="DEHYDROGENASE_REDUCTASE SDR FAMILY MEMBER 1"/>
    <property type="match status" value="1"/>
</dbReference>
<dbReference type="EMBL" id="JAMRXG010000034">
    <property type="protein sequence ID" value="MCM6779021.1"/>
    <property type="molecule type" value="Genomic_DNA"/>
</dbReference>
<dbReference type="Proteomes" id="UP001139157">
    <property type="component" value="Unassembled WGS sequence"/>
</dbReference>
<accession>A0A9X2J3E5</accession>
<comment type="caution">
    <text evidence="1">The sequence shown here is derived from an EMBL/GenBank/DDBJ whole genome shotgun (WGS) entry which is preliminary data.</text>
</comment>
<dbReference type="RefSeq" id="WP_251918840.1">
    <property type="nucleotide sequence ID" value="NZ_JAMRXG010000034.1"/>
</dbReference>
<gene>
    <name evidence="1" type="ORF">NDR86_36650</name>
</gene>
<dbReference type="Gene3D" id="3.40.50.720">
    <property type="entry name" value="NAD(P)-binding Rossmann-like Domain"/>
    <property type="match status" value="1"/>
</dbReference>
<organism evidence="1 2">
    <name type="scientific">Nocardia pulmonis</name>
    <dbReference type="NCBI Taxonomy" id="2951408"/>
    <lineage>
        <taxon>Bacteria</taxon>
        <taxon>Bacillati</taxon>
        <taxon>Actinomycetota</taxon>
        <taxon>Actinomycetes</taxon>
        <taxon>Mycobacteriales</taxon>
        <taxon>Nocardiaceae</taxon>
        <taxon>Nocardia</taxon>
    </lineage>
</organism>
<dbReference type="Pfam" id="PF00106">
    <property type="entry name" value="adh_short"/>
    <property type="match status" value="1"/>
</dbReference>
<keyword evidence="2" id="KW-1185">Reference proteome</keyword>
<proteinExistence type="predicted"/>
<reference evidence="1" key="1">
    <citation type="submission" date="2022-06" db="EMBL/GenBank/DDBJ databases">
        <title>Novel species in genus nocardia.</title>
        <authorList>
            <person name="Li F."/>
        </authorList>
    </citation>
    <scope>NUCLEOTIDE SEQUENCE</scope>
    <source>
        <strain evidence="1">CDC141</strain>
    </source>
</reference>
<dbReference type="PRINTS" id="PR00081">
    <property type="entry name" value="GDHRDH"/>
</dbReference>
<name>A0A9X2J3E5_9NOCA</name>
<protein>
    <submittedName>
        <fullName evidence="1">SDR family NAD(P)-dependent oxidoreductase</fullName>
    </submittedName>
</protein>
<evidence type="ECO:0000313" key="1">
    <source>
        <dbReference type="EMBL" id="MCM6779021.1"/>
    </source>
</evidence>
<dbReference type="AlphaFoldDB" id="A0A9X2J3E5"/>